<keyword evidence="3" id="KW-1185">Reference proteome</keyword>
<name>A0A498Q1N3_9MYCO</name>
<gene>
    <name evidence="2" type="ORF">LAUMK136_02851</name>
</gene>
<dbReference type="EMBL" id="UPHP01000066">
    <property type="protein sequence ID" value="VBA39197.1"/>
    <property type="molecule type" value="Genomic_DNA"/>
</dbReference>
<dbReference type="AlphaFoldDB" id="A0A498Q1N3"/>
<feature type="transmembrane region" description="Helical" evidence="1">
    <location>
        <begin position="42"/>
        <end position="62"/>
    </location>
</feature>
<keyword evidence="1" id="KW-0812">Transmembrane</keyword>
<dbReference type="Proteomes" id="UP000273307">
    <property type="component" value="Unassembled WGS sequence"/>
</dbReference>
<sequence>MVPGGGVAGVVAGAGAAAVVDGGAAAVVVAGAGAGSGSAWEVAGSAMVSALALLTVATASVAHSPLRRLVLEST</sequence>
<accession>A0A498Q1N3</accession>
<evidence type="ECO:0000256" key="1">
    <source>
        <dbReference type="SAM" id="Phobius"/>
    </source>
</evidence>
<protein>
    <submittedName>
        <fullName evidence="2">Uncharacterized protein</fullName>
    </submittedName>
</protein>
<organism evidence="2 3">
    <name type="scientific">Mycobacterium attenuatum</name>
    <dbReference type="NCBI Taxonomy" id="2341086"/>
    <lineage>
        <taxon>Bacteria</taxon>
        <taxon>Bacillati</taxon>
        <taxon>Actinomycetota</taxon>
        <taxon>Actinomycetes</taxon>
        <taxon>Mycobacteriales</taxon>
        <taxon>Mycobacteriaceae</taxon>
        <taxon>Mycobacterium</taxon>
    </lineage>
</organism>
<evidence type="ECO:0000313" key="2">
    <source>
        <dbReference type="EMBL" id="VBA39197.1"/>
    </source>
</evidence>
<keyword evidence="1" id="KW-1133">Transmembrane helix</keyword>
<reference evidence="2 3" key="1">
    <citation type="submission" date="2018-09" db="EMBL/GenBank/DDBJ databases">
        <authorList>
            <person name="Tagini F."/>
        </authorList>
    </citation>
    <scope>NUCLEOTIDE SEQUENCE [LARGE SCALE GENOMIC DNA]</scope>
    <source>
        <strain evidence="2 3">MK136</strain>
    </source>
</reference>
<proteinExistence type="predicted"/>
<keyword evidence="1" id="KW-0472">Membrane</keyword>
<evidence type="ECO:0000313" key="3">
    <source>
        <dbReference type="Proteomes" id="UP000273307"/>
    </source>
</evidence>